<evidence type="ECO:0000256" key="1">
    <source>
        <dbReference type="SAM" id="MobiDB-lite"/>
    </source>
</evidence>
<dbReference type="Proteomes" id="UP000198432">
    <property type="component" value="Unassembled WGS sequence"/>
</dbReference>
<sequence>MLTTILLVTSLMLYFFLKVITTPPKPEPDSYTENDDEPDRQSPSR</sequence>
<dbReference type="AlphaFoldDB" id="A0A239B6Q9"/>
<proteinExistence type="predicted"/>
<feature type="region of interest" description="Disordered" evidence="1">
    <location>
        <begin position="23"/>
        <end position="45"/>
    </location>
</feature>
<evidence type="ECO:0000313" key="3">
    <source>
        <dbReference type="Proteomes" id="UP000198432"/>
    </source>
</evidence>
<reference evidence="3" key="1">
    <citation type="submission" date="2017-06" db="EMBL/GenBank/DDBJ databases">
        <authorList>
            <person name="Varghese N."/>
            <person name="Submissions S."/>
        </authorList>
    </citation>
    <scope>NUCLEOTIDE SEQUENCE [LARGE SCALE GENOMIC DNA]</scope>
    <source>
        <strain evidence="3">NKM1</strain>
    </source>
</reference>
<evidence type="ECO:0000313" key="2">
    <source>
        <dbReference type="EMBL" id="SNS02958.1"/>
    </source>
</evidence>
<gene>
    <name evidence="2" type="ORF">SAMN06296052_101156</name>
</gene>
<dbReference type="EMBL" id="FZOQ01000001">
    <property type="protein sequence ID" value="SNS02958.1"/>
    <property type="molecule type" value="Genomic_DNA"/>
</dbReference>
<protein>
    <submittedName>
        <fullName evidence="2">Uncharacterized protein</fullName>
    </submittedName>
</protein>
<accession>A0A239B6Q9</accession>
<keyword evidence="3" id="KW-1185">Reference proteome</keyword>
<organism evidence="2 3">
    <name type="scientific">Pontibacter ummariensis</name>
    <dbReference type="NCBI Taxonomy" id="1610492"/>
    <lineage>
        <taxon>Bacteria</taxon>
        <taxon>Pseudomonadati</taxon>
        <taxon>Bacteroidota</taxon>
        <taxon>Cytophagia</taxon>
        <taxon>Cytophagales</taxon>
        <taxon>Hymenobacteraceae</taxon>
        <taxon>Pontibacter</taxon>
    </lineage>
</organism>
<name>A0A239B6Q9_9BACT</name>